<reference evidence="1" key="1">
    <citation type="submission" date="2020-11" db="EMBL/GenBank/DDBJ databases">
        <authorList>
            <person name="Tran Van P."/>
        </authorList>
    </citation>
    <scope>NUCLEOTIDE SEQUENCE</scope>
</reference>
<name>A0A7R8WGV9_9CRUS</name>
<dbReference type="AlphaFoldDB" id="A0A7R8WGV9"/>
<accession>A0A7R8WGV9</accession>
<gene>
    <name evidence="1" type="ORF">CTOB1V02_LOCUS8611</name>
</gene>
<dbReference type="EMBL" id="OB662930">
    <property type="protein sequence ID" value="CAD7230755.1"/>
    <property type="molecule type" value="Genomic_DNA"/>
</dbReference>
<organism evidence="1">
    <name type="scientific">Cyprideis torosa</name>
    <dbReference type="NCBI Taxonomy" id="163714"/>
    <lineage>
        <taxon>Eukaryota</taxon>
        <taxon>Metazoa</taxon>
        <taxon>Ecdysozoa</taxon>
        <taxon>Arthropoda</taxon>
        <taxon>Crustacea</taxon>
        <taxon>Oligostraca</taxon>
        <taxon>Ostracoda</taxon>
        <taxon>Podocopa</taxon>
        <taxon>Podocopida</taxon>
        <taxon>Cytherocopina</taxon>
        <taxon>Cytheroidea</taxon>
        <taxon>Cytherideidae</taxon>
        <taxon>Cyprideis</taxon>
    </lineage>
</organism>
<sequence length="133" mass="14853">MKIQNLENLPHKFMYDGINSPYKNKDAINHNAQSRNEMQRYKPTTSGINIRALSGFEFPRPRAKVEPNGLKHLASLSASRLVCFQDATNVREHLAIDNATALVFPFGAWSSEGRATSLFYSFGRSVGSSSRFG</sequence>
<evidence type="ECO:0000313" key="1">
    <source>
        <dbReference type="EMBL" id="CAD7230755.1"/>
    </source>
</evidence>
<proteinExistence type="predicted"/>
<protein>
    <submittedName>
        <fullName evidence="1">Uncharacterized protein</fullName>
    </submittedName>
</protein>